<evidence type="ECO:0000313" key="2">
    <source>
        <dbReference type="Proteomes" id="UP000886829"/>
    </source>
</evidence>
<evidence type="ECO:0000313" key="1">
    <source>
        <dbReference type="EMBL" id="HIX56800.1"/>
    </source>
</evidence>
<reference evidence="1" key="1">
    <citation type="journal article" date="2021" name="PeerJ">
        <title>Extensive microbial diversity within the chicken gut microbiome revealed by metagenomics and culture.</title>
        <authorList>
            <person name="Gilroy R."/>
            <person name="Ravi A."/>
            <person name="Getino M."/>
            <person name="Pursley I."/>
            <person name="Horton D.L."/>
            <person name="Alikhan N.F."/>
            <person name="Baker D."/>
            <person name="Gharbi K."/>
            <person name="Hall N."/>
            <person name="Watson M."/>
            <person name="Adriaenssens E.M."/>
            <person name="Foster-Nyarko E."/>
            <person name="Jarju S."/>
            <person name="Secka A."/>
            <person name="Antonio M."/>
            <person name="Oren A."/>
            <person name="Chaudhuri R.R."/>
            <person name="La Ragione R."/>
            <person name="Hildebrand F."/>
            <person name="Pallen M.J."/>
        </authorList>
    </citation>
    <scope>NUCLEOTIDE SEQUENCE</scope>
    <source>
        <strain evidence="1">USASDec5-558</strain>
    </source>
</reference>
<dbReference type="AlphaFoldDB" id="A0A9D2B0M5"/>
<gene>
    <name evidence="1" type="ORF">H9850_04940</name>
</gene>
<comment type="caution">
    <text evidence="1">The sequence shown here is derived from an EMBL/GenBank/DDBJ whole genome shotgun (WGS) entry which is preliminary data.</text>
</comment>
<protein>
    <submittedName>
        <fullName evidence="1">Uncharacterized protein</fullName>
    </submittedName>
</protein>
<sequence>MSTKRVTITLDNIDGLDLFFKLMREDVNKTLATHDVEAIKAKLTEVQASQVKLHGFYKREIKKSLCHNQRRSFAGDLYRALMRISAEQFNLVLAKLIAGLKDCAQK</sequence>
<name>A0A9D2B0M5_9GAMM</name>
<dbReference type="Proteomes" id="UP000886829">
    <property type="component" value="Unassembled WGS sequence"/>
</dbReference>
<proteinExistence type="predicted"/>
<accession>A0A9D2B0M5</accession>
<reference evidence="1" key="2">
    <citation type="submission" date="2021-04" db="EMBL/GenBank/DDBJ databases">
        <authorList>
            <person name="Gilroy R."/>
        </authorList>
    </citation>
    <scope>NUCLEOTIDE SEQUENCE</scope>
    <source>
        <strain evidence="1">USASDec5-558</strain>
    </source>
</reference>
<dbReference type="EMBL" id="DXEV01000094">
    <property type="protein sequence ID" value="HIX56800.1"/>
    <property type="molecule type" value="Genomic_DNA"/>
</dbReference>
<organism evidence="1 2">
    <name type="scientific">Candidatus Anaerobiospirillum pullistercoris</name>
    <dbReference type="NCBI Taxonomy" id="2838452"/>
    <lineage>
        <taxon>Bacteria</taxon>
        <taxon>Pseudomonadati</taxon>
        <taxon>Pseudomonadota</taxon>
        <taxon>Gammaproteobacteria</taxon>
        <taxon>Aeromonadales</taxon>
        <taxon>Succinivibrionaceae</taxon>
        <taxon>Anaerobiospirillum</taxon>
    </lineage>
</organism>